<sequence>MIPMYSELSSPIYYENELRAYEHEIEVCPDSLVTPEYALERRYKVWRYEQLLQKARENSELNP</sequence>
<reference evidence="1 2" key="1">
    <citation type="submission" date="2020-02" db="EMBL/GenBank/DDBJ databases">
        <title>Whole-genome sequencing and comparative analysis of the genomes of Bacteroides thetaiotaomicron and Escherichia coli isolated from a healthy resident in Vietnam.</title>
        <authorList>
            <person name="Mohsin M."/>
            <person name="Tanaka K."/>
            <person name="Kawahara R."/>
            <person name="Kondo S."/>
            <person name="Noguchi H."/>
            <person name="Motooka D."/>
            <person name="Nakamura S."/>
            <person name="Khong D.T."/>
            <person name="Nguyen T.N."/>
            <person name="Tran H.T."/>
            <person name="Yamamoto Y."/>
        </authorList>
    </citation>
    <scope>NUCLEOTIDE SEQUENCE [LARGE SCALE GENOMIC DNA]</scope>
    <source>
        <strain evidence="1 2">F9-2</strain>
    </source>
</reference>
<name>A0A679HPN3_BACT4</name>
<dbReference type="AlphaFoldDB" id="A0A679HPN3"/>
<protein>
    <submittedName>
        <fullName evidence="1">Uncharacterized protein</fullName>
    </submittedName>
</protein>
<organism evidence="1 2">
    <name type="scientific">Bacteroides thetaiotaomicron</name>
    <dbReference type="NCBI Taxonomy" id="818"/>
    <lineage>
        <taxon>Bacteria</taxon>
        <taxon>Pseudomonadati</taxon>
        <taxon>Bacteroidota</taxon>
        <taxon>Bacteroidia</taxon>
        <taxon>Bacteroidales</taxon>
        <taxon>Bacteroidaceae</taxon>
        <taxon>Bacteroides</taxon>
    </lineage>
</organism>
<proteinExistence type="predicted"/>
<evidence type="ECO:0000313" key="1">
    <source>
        <dbReference type="EMBL" id="BCA52207.1"/>
    </source>
</evidence>
<dbReference type="Proteomes" id="UP000500882">
    <property type="component" value="Chromosome"/>
</dbReference>
<accession>A0A679HPN3</accession>
<dbReference type="EMBL" id="AP022660">
    <property type="protein sequence ID" value="BCA52207.1"/>
    <property type="molecule type" value="Genomic_DNA"/>
</dbReference>
<evidence type="ECO:0000313" key="2">
    <source>
        <dbReference type="Proteomes" id="UP000500882"/>
    </source>
</evidence>
<gene>
    <name evidence="1" type="ORF">BatF92_41490</name>
</gene>